<protein>
    <submittedName>
        <fullName evidence="3">FolM Alternative dihydrofolate reductase 1</fullName>
    </submittedName>
</protein>
<evidence type="ECO:0000256" key="2">
    <source>
        <dbReference type="ARBA" id="ARBA00023002"/>
    </source>
</evidence>
<dbReference type="RefSeq" id="WP_055036490.1">
    <property type="nucleotide sequence ID" value="NZ_AP014854.2"/>
</dbReference>
<dbReference type="Gene3D" id="3.40.50.720">
    <property type="entry name" value="NAD(P)-binding Rossmann-like Domain"/>
    <property type="match status" value="1"/>
</dbReference>
<proteinExistence type="inferred from homology"/>
<keyword evidence="2" id="KW-0560">Oxidoreductase</keyword>
<dbReference type="GO" id="GO:0016491">
    <property type="term" value="F:oxidoreductase activity"/>
    <property type="evidence" value="ECO:0007669"/>
    <property type="project" value="UniProtKB-KW"/>
</dbReference>
<dbReference type="InterPro" id="IPR002347">
    <property type="entry name" value="SDR_fam"/>
</dbReference>
<dbReference type="AlphaFoldDB" id="A0A182CYA8"/>
<dbReference type="PANTHER" id="PTHR43639:SF1">
    <property type="entry name" value="SHORT-CHAIN DEHYDROGENASE_REDUCTASE FAMILY PROTEIN"/>
    <property type="match status" value="1"/>
</dbReference>
<dbReference type="PRINTS" id="PR00081">
    <property type="entry name" value="GDHRDH"/>
</dbReference>
<dbReference type="NCBIfam" id="NF006597">
    <property type="entry name" value="PRK09134.1"/>
    <property type="match status" value="1"/>
</dbReference>
<dbReference type="OrthoDB" id="9786360at2"/>
<sequence length="253" mass="26265">MTAPAAALVTGGAKRIGRAIVEALVARGYAVAIHYGQSRQQAADVADALTARGARVATVSADLADPAGVDALVPAAAAAVGPLTLLVNSASEFVPDEMGDLDRAQFERHMRVNLEAPVFLAQAFARQLPEGCTGTVVNILDQRVWRPTPRFLSYTLAKSALWTATQTMAQALAPRIRVNAVGPGPTLANTRQGASDFARQSAAVPLGRAATPAEVASAVLFLAEAHSVTGQMIAVDGGQHLAWRTPDVEGIAE</sequence>
<accession>A0A182CYA8</accession>
<dbReference type="InterPro" id="IPR036291">
    <property type="entry name" value="NAD(P)-bd_dom_sf"/>
</dbReference>
<dbReference type="SUPFAM" id="SSF51735">
    <property type="entry name" value="NAD(P)-binding Rossmann-fold domains"/>
    <property type="match status" value="1"/>
</dbReference>
<evidence type="ECO:0000313" key="3">
    <source>
        <dbReference type="EMBL" id="BAR98159.1"/>
    </source>
</evidence>
<dbReference type="KEGG" id="bvr:BVIR_759"/>
<gene>
    <name evidence="3" type="ORF">BV133_566</name>
</gene>
<evidence type="ECO:0000256" key="1">
    <source>
        <dbReference type="ARBA" id="ARBA00006484"/>
    </source>
</evidence>
<name>A0A182CYA8_BLAVI</name>
<dbReference type="EMBL" id="AP014854">
    <property type="protein sequence ID" value="BAR98159.1"/>
    <property type="molecule type" value="Genomic_DNA"/>
</dbReference>
<dbReference type="PATRIC" id="fig|1079.6.peg.787"/>
<organism evidence="3">
    <name type="scientific">Blastochloris viridis</name>
    <name type="common">Rhodopseudomonas viridis</name>
    <dbReference type="NCBI Taxonomy" id="1079"/>
    <lineage>
        <taxon>Bacteria</taxon>
        <taxon>Pseudomonadati</taxon>
        <taxon>Pseudomonadota</taxon>
        <taxon>Alphaproteobacteria</taxon>
        <taxon>Hyphomicrobiales</taxon>
        <taxon>Blastochloridaceae</taxon>
        <taxon>Blastochloris</taxon>
    </lineage>
</organism>
<dbReference type="PANTHER" id="PTHR43639">
    <property type="entry name" value="OXIDOREDUCTASE, SHORT-CHAIN DEHYDROGENASE/REDUCTASE FAMILY (AFU_ORTHOLOGUE AFUA_5G02870)"/>
    <property type="match status" value="1"/>
</dbReference>
<comment type="similarity">
    <text evidence="1">Belongs to the short-chain dehydrogenases/reductases (SDR) family.</text>
</comment>
<dbReference type="Pfam" id="PF13561">
    <property type="entry name" value="adh_short_C2"/>
    <property type="match status" value="1"/>
</dbReference>
<reference evidence="3" key="1">
    <citation type="journal article" date="2015" name="Genome Announc.">
        <title>Complete Genome Sequence of the Bacteriochlorophyll b-Producing Photosynthetic Bacterium Blastochloris viridis.</title>
        <authorList>
            <person name="Tsukatani Y."/>
            <person name="Hirose Y."/>
            <person name="Harada J."/>
            <person name="Misawa N."/>
            <person name="Mori K."/>
            <person name="Inoue K."/>
            <person name="Tamiaki H."/>
        </authorList>
    </citation>
    <scope>NUCLEOTIDE SEQUENCE [LARGE SCALE GENOMIC DNA]</scope>
    <source>
        <strain evidence="3">DSM 133</strain>
    </source>
</reference>